<dbReference type="InterPro" id="IPR011051">
    <property type="entry name" value="RmlC_Cupin_sf"/>
</dbReference>
<evidence type="ECO:0000313" key="11">
    <source>
        <dbReference type="EMBL" id="KAJ3254003.1"/>
    </source>
</evidence>
<dbReference type="EMBL" id="JADGKB010000095">
    <property type="protein sequence ID" value="KAJ3254003.1"/>
    <property type="molecule type" value="Genomic_DNA"/>
</dbReference>
<dbReference type="CDD" id="cd02232">
    <property type="entry name" value="cupin_ARD"/>
    <property type="match status" value="1"/>
</dbReference>
<keyword evidence="6 11" id="KW-0223">Dioxygenase</keyword>
<dbReference type="InterPro" id="IPR004313">
    <property type="entry name" value="ARD"/>
</dbReference>
<gene>
    <name evidence="11" type="primary">ADI1</name>
    <name evidence="11" type="ORF">HK103_007607</name>
</gene>
<keyword evidence="3" id="KW-0533">Nickel</keyword>
<keyword evidence="4" id="KW-0028">Amino-acid biosynthesis</keyword>
<keyword evidence="12" id="KW-1185">Reference proteome</keyword>
<comment type="caution">
    <text evidence="11">The sequence shown here is derived from an EMBL/GenBank/DDBJ whole genome shotgun (WGS) entry which is preliminary data.</text>
</comment>
<sequence length="112" mass="13293">MVTAWYYKESEAENTEPHQYSPSQPVSNEKLDELGVLQWHFDPDTEFDKIDIHKDRFPNYKEKLGIFATEHLHDDEESRYVLDGAGFFDIRGKDEKWIRIHVQKGDWIILPA</sequence>
<keyword evidence="9" id="KW-0486">Methionine biosynthesis</keyword>
<reference evidence="11" key="1">
    <citation type="submission" date="2020-05" db="EMBL/GenBank/DDBJ databases">
        <title>Phylogenomic resolution of chytrid fungi.</title>
        <authorList>
            <person name="Stajich J.E."/>
            <person name="Amses K."/>
            <person name="Simmons R."/>
            <person name="Seto K."/>
            <person name="Myers J."/>
            <person name="Bonds A."/>
            <person name="Quandt C.A."/>
            <person name="Barry K."/>
            <person name="Liu P."/>
            <person name="Grigoriev I."/>
            <person name="Longcore J.E."/>
            <person name="James T.Y."/>
        </authorList>
    </citation>
    <scope>NUCLEOTIDE SEQUENCE</scope>
    <source>
        <strain evidence="11">PLAUS21</strain>
    </source>
</reference>
<dbReference type="EC" id="1.13.11.54" evidence="10"/>
<evidence type="ECO:0000256" key="5">
    <source>
        <dbReference type="ARBA" id="ARBA00022723"/>
    </source>
</evidence>
<keyword evidence="5" id="KW-0479">Metal-binding</keyword>
<dbReference type="Pfam" id="PF03079">
    <property type="entry name" value="ARD"/>
    <property type="match status" value="1"/>
</dbReference>
<dbReference type="Gene3D" id="2.60.120.10">
    <property type="entry name" value="Jelly Rolls"/>
    <property type="match status" value="2"/>
</dbReference>
<dbReference type="PANTHER" id="PTHR23418">
    <property type="entry name" value="ACIREDUCTONE DIOXYGENASE"/>
    <property type="match status" value="1"/>
</dbReference>
<dbReference type="PANTHER" id="PTHR23418:SF0">
    <property type="entry name" value="ACIREDUCTONE DIOXYGENASE"/>
    <property type="match status" value="1"/>
</dbReference>
<dbReference type="GO" id="GO:0009086">
    <property type="term" value="P:methionine biosynthetic process"/>
    <property type="evidence" value="ECO:0007669"/>
    <property type="project" value="UniProtKB-KW"/>
</dbReference>
<protein>
    <recommendedName>
        <fullName evidence="10">acireductone dioxygenase (Fe(2+)-requiring)</fullName>
        <ecNumber evidence="10">1.13.11.54</ecNumber>
    </recommendedName>
</protein>
<evidence type="ECO:0000256" key="9">
    <source>
        <dbReference type="ARBA" id="ARBA00023167"/>
    </source>
</evidence>
<comment type="cofactor">
    <cofactor evidence="2">
        <name>Fe(2+)</name>
        <dbReference type="ChEBI" id="CHEBI:29033"/>
    </cofactor>
</comment>
<dbReference type="InterPro" id="IPR014710">
    <property type="entry name" value="RmlC-like_jellyroll"/>
</dbReference>
<evidence type="ECO:0000256" key="3">
    <source>
        <dbReference type="ARBA" id="ARBA00022596"/>
    </source>
</evidence>
<evidence type="ECO:0000256" key="2">
    <source>
        <dbReference type="ARBA" id="ARBA00001954"/>
    </source>
</evidence>
<dbReference type="GO" id="GO:0010309">
    <property type="term" value="F:acireductone dioxygenase [iron(II)-requiring] activity"/>
    <property type="evidence" value="ECO:0007669"/>
    <property type="project" value="UniProtKB-EC"/>
</dbReference>
<feature type="non-terminal residue" evidence="11">
    <location>
        <position position="112"/>
    </location>
</feature>
<evidence type="ECO:0000256" key="4">
    <source>
        <dbReference type="ARBA" id="ARBA00022605"/>
    </source>
</evidence>
<evidence type="ECO:0000256" key="8">
    <source>
        <dbReference type="ARBA" id="ARBA00023004"/>
    </source>
</evidence>
<evidence type="ECO:0000313" key="12">
    <source>
        <dbReference type="Proteomes" id="UP001210925"/>
    </source>
</evidence>
<dbReference type="SUPFAM" id="SSF51182">
    <property type="entry name" value="RmlC-like cupins"/>
    <property type="match status" value="1"/>
</dbReference>
<proteinExistence type="predicted"/>
<accession>A0AAD5Y3W6</accession>
<evidence type="ECO:0000256" key="1">
    <source>
        <dbReference type="ARBA" id="ARBA00000428"/>
    </source>
</evidence>
<organism evidence="11 12">
    <name type="scientific">Boothiomyces macroporosus</name>
    <dbReference type="NCBI Taxonomy" id="261099"/>
    <lineage>
        <taxon>Eukaryota</taxon>
        <taxon>Fungi</taxon>
        <taxon>Fungi incertae sedis</taxon>
        <taxon>Chytridiomycota</taxon>
        <taxon>Chytridiomycota incertae sedis</taxon>
        <taxon>Chytridiomycetes</taxon>
        <taxon>Rhizophydiales</taxon>
        <taxon>Terramycetaceae</taxon>
        <taxon>Boothiomyces</taxon>
    </lineage>
</organism>
<dbReference type="Proteomes" id="UP001210925">
    <property type="component" value="Unassembled WGS sequence"/>
</dbReference>
<comment type="catalytic activity">
    <reaction evidence="1">
        <text>1,2-dihydroxy-5-(methylsulfanyl)pent-1-en-3-one + O2 = 4-methylsulfanyl-2-oxobutanoate + formate + 2 H(+)</text>
        <dbReference type="Rhea" id="RHEA:24504"/>
        <dbReference type="ChEBI" id="CHEBI:15378"/>
        <dbReference type="ChEBI" id="CHEBI:15379"/>
        <dbReference type="ChEBI" id="CHEBI:15740"/>
        <dbReference type="ChEBI" id="CHEBI:16723"/>
        <dbReference type="ChEBI" id="CHEBI:49252"/>
        <dbReference type="EC" id="1.13.11.54"/>
    </reaction>
</comment>
<evidence type="ECO:0000256" key="6">
    <source>
        <dbReference type="ARBA" id="ARBA00022964"/>
    </source>
</evidence>
<keyword evidence="8" id="KW-0408">Iron</keyword>
<evidence type="ECO:0000256" key="7">
    <source>
        <dbReference type="ARBA" id="ARBA00023002"/>
    </source>
</evidence>
<keyword evidence="7" id="KW-0560">Oxidoreductase</keyword>
<dbReference type="GO" id="GO:0046872">
    <property type="term" value="F:metal ion binding"/>
    <property type="evidence" value="ECO:0007669"/>
    <property type="project" value="UniProtKB-KW"/>
</dbReference>
<name>A0AAD5Y3W6_9FUNG</name>
<dbReference type="AlphaFoldDB" id="A0AAD5Y3W6"/>
<evidence type="ECO:0000256" key="10">
    <source>
        <dbReference type="ARBA" id="ARBA00039005"/>
    </source>
</evidence>